<proteinExistence type="predicted"/>
<feature type="region of interest" description="Disordered" evidence="2">
    <location>
        <begin position="347"/>
        <end position="366"/>
    </location>
</feature>
<dbReference type="Proteomes" id="UP000887540">
    <property type="component" value="Unplaced"/>
</dbReference>
<keyword evidence="1" id="KW-0175">Coiled coil</keyword>
<evidence type="ECO:0000256" key="2">
    <source>
        <dbReference type="SAM" id="MobiDB-lite"/>
    </source>
</evidence>
<sequence>MMVLCNTPEMSLWDHVVKMEQVVLSVEFNGRRLNVWRENKENYSRFFTTPLVVMDSETISCSLDEYSNEPRYIFSFFVRLWDSLAAETVKLALKQKGIEAKSSDILPLPMQMVRLGVSRYVTSNIEVDDQWRSNQDQPNVILFELYTKNGDFCEKMAKDAKQNPETFLSRVKLNFEFSLLVGQQDYRNINITGKTFAKSNFFTSLLNDHSDKNGNVYLQSSDMNQLARDIYRVVSVEEEVTSTYIQSNQENQIIESLLGIHSSDVIGDEWNSVFWDDIFARPDIQTEYFNEVLTYDEGHKEFKYNAEKDREFRGKIEQEHSKQSQSSRSGGGGFSFMGFGINGSGSKGDANGELKKGQNDTETKEHDIASLEDLEKFIRKNDAYVKWTGTKFEKKDLSLYRLNTRALKSTGEILYKRVVTTKLPSTQQIEIRPEPKYKTDFNDTISPIYYEDLEARMNQLNVQISEMKTQIGEMQTQIETLNTKIDTSIQEINQQISTHVANLQNQIAERVHEHNDLKNLHNQLSSHVHGHVQNSITDINNYAHGLANELHGRINALSDDYHHNVKKTLQIFVDCAHVVWVQKGLCIQLPRVS</sequence>
<name>A0A914EQC2_9BILA</name>
<dbReference type="SUPFAM" id="SSF58113">
    <property type="entry name" value="Apolipoprotein A-I"/>
    <property type="match status" value="1"/>
</dbReference>
<accession>A0A914EQC2</accession>
<keyword evidence="3" id="KW-1185">Reference proteome</keyword>
<feature type="compositionally biased region" description="Basic and acidic residues" evidence="2">
    <location>
        <begin position="350"/>
        <end position="366"/>
    </location>
</feature>
<feature type="coiled-coil region" evidence="1">
    <location>
        <begin position="450"/>
        <end position="520"/>
    </location>
</feature>
<dbReference type="Gene3D" id="1.20.5.1230">
    <property type="entry name" value="Apolipoprotein A-I"/>
    <property type="match status" value="1"/>
</dbReference>
<dbReference type="WBParaSite" id="ACRNAN_scaffold997.g28266.t1">
    <property type="protein sequence ID" value="ACRNAN_scaffold997.g28266.t1"/>
    <property type="gene ID" value="ACRNAN_scaffold997.g28266"/>
</dbReference>
<evidence type="ECO:0000313" key="4">
    <source>
        <dbReference type="WBParaSite" id="ACRNAN_scaffold997.g28266.t1"/>
    </source>
</evidence>
<dbReference type="AlphaFoldDB" id="A0A914EQC2"/>
<reference evidence="4" key="1">
    <citation type="submission" date="2022-11" db="UniProtKB">
        <authorList>
            <consortium name="WormBaseParasite"/>
        </authorList>
    </citation>
    <scope>IDENTIFICATION</scope>
</reference>
<evidence type="ECO:0000313" key="3">
    <source>
        <dbReference type="Proteomes" id="UP000887540"/>
    </source>
</evidence>
<protein>
    <submittedName>
        <fullName evidence="4">Uncharacterized protein</fullName>
    </submittedName>
</protein>
<organism evidence="3 4">
    <name type="scientific">Acrobeloides nanus</name>
    <dbReference type="NCBI Taxonomy" id="290746"/>
    <lineage>
        <taxon>Eukaryota</taxon>
        <taxon>Metazoa</taxon>
        <taxon>Ecdysozoa</taxon>
        <taxon>Nematoda</taxon>
        <taxon>Chromadorea</taxon>
        <taxon>Rhabditida</taxon>
        <taxon>Tylenchina</taxon>
        <taxon>Cephalobomorpha</taxon>
        <taxon>Cephaloboidea</taxon>
        <taxon>Cephalobidae</taxon>
        <taxon>Acrobeloides</taxon>
    </lineage>
</organism>
<evidence type="ECO:0000256" key="1">
    <source>
        <dbReference type="SAM" id="Coils"/>
    </source>
</evidence>